<feature type="active site" description="Nucleophile" evidence="20">
    <location>
        <position position="394"/>
    </location>
</feature>
<comment type="function">
    <text evidence="19 20">Catalyzes the 2-thiolation of uridine at the wobble position (U34) of tRNA, leading to the formation of s(2)U34.</text>
</comment>
<proteinExistence type="inferred from homology"/>
<evidence type="ECO:0000256" key="20">
    <source>
        <dbReference type="HAMAP-Rule" id="MF_00144"/>
    </source>
</evidence>
<feature type="domain" description="Riboflavin kinase" evidence="21">
    <location>
        <begin position="158"/>
        <end position="282"/>
    </location>
</feature>
<dbReference type="GO" id="GO:0000049">
    <property type="term" value="F:tRNA binding"/>
    <property type="evidence" value="ECO:0007669"/>
    <property type="project" value="UniProtKB-KW"/>
</dbReference>
<sequence>MLSIINLTSKTIKEVNKGVDLVIGFFDGIHKGHAKLFKQSDRFNLLTFDHIPKKQRLLYPKVDEIEQLSALSGLEQLLVYDLLNNNLSAQEFIDNYIKLIQPKRIIVGSDFKFGSDQVDYTLFTKNGYEVVVVKKDHCSTSEIKKLIINCDLDQANKLLVAPFYLKGTVIKNAQRGRTIGFATANIILDNQLIELTEGSYVCKVIVDNKTYQGICFIGKPKTFDEKQRQCEAHIFDFDQDIYGKKIKVELYQFIRPTVKFNSINELKEAIENDKKAALSFFHKQEKPKVVVALSGGVDSAVCAYLLQQQGYDVVAAFMQNWDKDLNFELLSDHSDDQIQGCDAKQDYEDAQKLCEQLKIKLYHFNFVEQYWNDVFLKVLEDYKKGLTPNPDVLCNQFGKFGWFINALRKQFGNDIKIAFGHYAKLITKDDELFLVHTKDHNKDQTYFLTMLKKEQLKNIIFPLSELDKPTVREIAKQANLYVANKKDSTGICFIGERNFKEFLNNYLAIKKGPIILIDENKKIGEHDGLYFYTIGQSRRLHVGGTREKIFVCDKDYNNNTLYVCYESSKDQYLSSVSCELENFNWLIDTKDQLISKKLWIRFRHRQKLQECKIVSYNDDKVIVKYTKQIGATPGQYGVIYDQNLWVVGGGKITKIIK</sequence>
<dbReference type="eggNOG" id="COG0482">
    <property type="taxonomic scope" value="Bacteria"/>
</dbReference>
<keyword evidence="8" id="KW-0548">Nucleotidyltransferase</keyword>
<dbReference type="InterPro" id="IPR015865">
    <property type="entry name" value="Riboflavin_kinase_bac/euk"/>
</dbReference>
<evidence type="ECO:0000256" key="13">
    <source>
        <dbReference type="ARBA" id="ARBA00022884"/>
    </source>
</evidence>
<evidence type="ECO:0000256" key="4">
    <source>
        <dbReference type="ARBA" id="ARBA00022630"/>
    </source>
</evidence>
<dbReference type="FunFam" id="3.40.50.620:FF:000115">
    <property type="entry name" value="tRNA-specific 2-thiouridylase MnmA"/>
    <property type="match status" value="1"/>
</dbReference>
<dbReference type="EC" id="2.8.1.13" evidence="20"/>
<evidence type="ECO:0000256" key="2">
    <source>
        <dbReference type="ARBA" id="ARBA00005201"/>
    </source>
</evidence>
<feature type="region of interest" description="Interaction with tRNA" evidence="20">
    <location>
        <begin position="442"/>
        <end position="444"/>
    </location>
</feature>
<keyword evidence="5" id="KW-0288">FMN</keyword>
<evidence type="ECO:0000313" key="23">
    <source>
        <dbReference type="Proteomes" id="UP000018735"/>
    </source>
</evidence>
<evidence type="ECO:0000256" key="10">
    <source>
        <dbReference type="ARBA" id="ARBA00022777"/>
    </source>
</evidence>
<dbReference type="GO" id="GO:0008531">
    <property type="term" value="F:riboflavin kinase activity"/>
    <property type="evidence" value="ECO:0007669"/>
    <property type="project" value="UniProtKB-EC"/>
</dbReference>
<keyword evidence="7 20" id="KW-0819">tRNA processing</keyword>
<dbReference type="InterPro" id="IPR015864">
    <property type="entry name" value="FAD_synthase"/>
</dbReference>
<feature type="binding site" evidence="20">
    <location>
        <position position="420"/>
    </location>
    <ligand>
        <name>ATP</name>
        <dbReference type="ChEBI" id="CHEBI:30616"/>
    </ligand>
</feature>
<keyword evidence="15" id="KW-0511">Multifunctional enzyme</keyword>
<dbReference type="RefSeq" id="WP_011883820.1">
    <property type="nucleotide sequence ID" value="NC_023030.2"/>
</dbReference>
<keyword evidence="4" id="KW-0285">Flavoprotein</keyword>
<dbReference type="Gene3D" id="2.30.30.280">
    <property type="entry name" value="Adenine nucleotide alpha hydrolases-like domains"/>
    <property type="match status" value="1"/>
</dbReference>
<dbReference type="HOGENOM" id="CLU_417276_0_0_14"/>
<dbReference type="Gene3D" id="3.40.50.620">
    <property type="entry name" value="HUPs"/>
    <property type="match status" value="2"/>
</dbReference>
<feature type="binding site" evidence="20">
    <location>
        <begin position="292"/>
        <end position="299"/>
    </location>
    <ligand>
        <name>ATP</name>
        <dbReference type="ChEBI" id="CHEBI:30616"/>
    </ligand>
</feature>
<dbReference type="GO" id="GO:0005524">
    <property type="term" value="F:ATP binding"/>
    <property type="evidence" value="ECO:0007669"/>
    <property type="project" value="UniProtKB-KW"/>
</dbReference>
<dbReference type="Pfam" id="PF20259">
    <property type="entry name" value="tRNA_Me_trans_M"/>
    <property type="match status" value="1"/>
</dbReference>
<evidence type="ECO:0000256" key="11">
    <source>
        <dbReference type="ARBA" id="ARBA00022827"/>
    </source>
</evidence>
<evidence type="ECO:0000313" key="22">
    <source>
        <dbReference type="EMBL" id="AHB99437.1"/>
    </source>
</evidence>
<comment type="similarity">
    <text evidence="20">Belongs to the MnmA/TRMU family.</text>
</comment>
<dbReference type="Pfam" id="PF01687">
    <property type="entry name" value="Flavokinase"/>
    <property type="match status" value="1"/>
</dbReference>
<keyword evidence="13 20" id="KW-0694">RNA-binding</keyword>
<dbReference type="AlphaFoldDB" id="A0A0F6CK15"/>
<dbReference type="GO" id="GO:0005737">
    <property type="term" value="C:cytoplasm"/>
    <property type="evidence" value="ECO:0007669"/>
    <property type="project" value="UniProtKB-SubCell"/>
</dbReference>
<dbReference type="UniPathway" id="UPA00277">
    <property type="reaction ID" value="UER00407"/>
</dbReference>
<dbReference type="GO" id="GO:0003919">
    <property type="term" value="F:FMN adenylyltransferase activity"/>
    <property type="evidence" value="ECO:0007669"/>
    <property type="project" value="UniProtKB-EC"/>
</dbReference>
<keyword evidence="20" id="KW-0963">Cytoplasm</keyword>
<feature type="region of interest" description="Interaction with target base in tRNA" evidence="20">
    <location>
        <begin position="389"/>
        <end position="391"/>
    </location>
</feature>
<comment type="pathway">
    <text evidence="1">Cofactor biosynthesis; FAD biosynthesis; FAD from FMN: step 1/1.</text>
</comment>
<keyword evidence="3 20" id="KW-0820">tRNA-binding</keyword>
<keyword evidence="9 20" id="KW-0547">Nucleotide-binding</keyword>
<dbReference type="InterPro" id="IPR004506">
    <property type="entry name" value="MnmA-like"/>
</dbReference>
<dbReference type="Proteomes" id="UP000018735">
    <property type="component" value="Chromosome"/>
</dbReference>
<name>A0A0F6CK15_MYCGL</name>
<dbReference type="NCBIfam" id="TIGR00420">
    <property type="entry name" value="trmU"/>
    <property type="match status" value="1"/>
</dbReference>
<dbReference type="FunFam" id="2.30.30.280:FF:000001">
    <property type="entry name" value="tRNA-specific 2-thiouridylase MnmA"/>
    <property type="match status" value="1"/>
</dbReference>
<comment type="catalytic activity">
    <reaction evidence="16">
        <text>riboflavin + ATP = FMN + ADP + H(+)</text>
        <dbReference type="Rhea" id="RHEA:14357"/>
        <dbReference type="ChEBI" id="CHEBI:15378"/>
        <dbReference type="ChEBI" id="CHEBI:30616"/>
        <dbReference type="ChEBI" id="CHEBI:57986"/>
        <dbReference type="ChEBI" id="CHEBI:58210"/>
        <dbReference type="ChEBI" id="CHEBI:456216"/>
        <dbReference type="EC" id="2.7.1.26"/>
    </reaction>
</comment>
<evidence type="ECO:0000256" key="7">
    <source>
        <dbReference type="ARBA" id="ARBA00022694"/>
    </source>
</evidence>
<evidence type="ECO:0000256" key="5">
    <source>
        <dbReference type="ARBA" id="ARBA00022643"/>
    </source>
</evidence>
<dbReference type="GO" id="GO:0009398">
    <property type="term" value="P:FMN biosynthetic process"/>
    <property type="evidence" value="ECO:0007669"/>
    <property type="project" value="UniProtKB-UniPathway"/>
</dbReference>
<dbReference type="HAMAP" id="MF_00144">
    <property type="entry name" value="tRNA_thiouridyl_MnmA"/>
    <property type="match status" value="1"/>
</dbReference>
<dbReference type="Gene3D" id="2.40.30.10">
    <property type="entry name" value="Translation factors"/>
    <property type="match status" value="1"/>
</dbReference>
<comment type="caution">
    <text evidence="20">Lacks conserved residue(s) required for the propagation of feature annotation.</text>
</comment>
<evidence type="ECO:0000256" key="8">
    <source>
        <dbReference type="ARBA" id="ARBA00022695"/>
    </source>
</evidence>
<dbReference type="EMBL" id="CP006916">
    <property type="protein sequence ID" value="AHB99437.1"/>
    <property type="molecule type" value="Genomic_DNA"/>
</dbReference>
<evidence type="ECO:0000256" key="9">
    <source>
        <dbReference type="ARBA" id="ARBA00022741"/>
    </source>
</evidence>
<feature type="site" description="Interaction with tRNA" evidence="20">
    <location>
        <position position="635"/>
    </location>
</feature>
<dbReference type="SUPFAM" id="SSF82114">
    <property type="entry name" value="Riboflavin kinase-like"/>
    <property type="match status" value="1"/>
</dbReference>
<dbReference type="UniPathway" id="UPA00276">
    <property type="reaction ID" value="UER00406"/>
</dbReference>
<organism evidence="22 23">
    <name type="scientific">Mycoplasmoides gallisepticum S6</name>
    <dbReference type="NCBI Taxonomy" id="1006581"/>
    <lineage>
        <taxon>Bacteria</taxon>
        <taxon>Bacillati</taxon>
        <taxon>Mycoplasmatota</taxon>
        <taxon>Mycoplasmoidales</taxon>
        <taxon>Mycoplasmoidaceae</taxon>
        <taxon>Mycoplasmoides</taxon>
    </lineage>
</organism>
<reference evidence="22 23" key="1">
    <citation type="journal article" date="2011" name="PLoS ONE">
        <title>Core proteome of the minimal cell: comparative proteomics of three mollicute species.</title>
        <authorList>
            <person name="Fisunov G.Y."/>
            <person name="Alexeev D.G."/>
            <person name="Bazaleev N.A."/>
            <person name="Ladygina V.G."/>
            <person name="Galyamina M.A."/>
            <person name="Kondratov I.G."/>
            <person name="Zhukova N.A."/>
            <person name="Serebryakova M.V."/>
            <person name="Demina I.A."/>
            <person name="Govorun V.M."/>
        </authorList>
    </citation>
    <scope>NUCLEOTIDE SEQUENCE [LARGE SCALE GENOMIC DNA]</scope>
    <source>
        <strain evidence="22 23">S6</strain>
    </source>
</reference>
<dbReference type="Pfam" id="PF03054">
    <property type="entry name" value="tRNA_Me_trans"/>
    <property type="match status" value="1"/>
</dbReference>
<feature type="active site" description="Cysteine persulfide intermediate" evidence="20">
    <location>
        <position position="492"/>
    </location>
</feature>
<evidence type="ECO:0000256" key="16">
    <source>
        <dbReference type="ARBA" id="ARBA00047880"/>
    </source>
</evidence>
<protein>
    <recommendedName>
        <fullName evidence="20">tRNA-specific 2-thiouridylase MnmA</fullName>
        <ecNumber evidence="20">2.8.1.13</ecNumber>
    </recommendedName>
</protein>
<dbReference type="GO" id="GO:0103016">
    <property type="term" value="F:tRNA-uridine 2-sulfurtransferase activity"/>
    <property type="evidence" value="ECO:0007669"/>
    <property type="project" value="UniProtKB-EC"/>
</dbReference>
<evidence type="ECO:0000256" key="6">
    <source>
        <dbReference type="ARBA" id="ARBA00022679"/>
    </source>
</evidence>
<keyword evidence="12 20" id="KW-0067">ATP-binding</keyword>
<comment type="pathway">
    <text evidence="2">Cofactor biosynthesis; FMN biosynthesis; FMN from riboflavin (ATP route): step 1/1.</text>
</comment>
<dbReference type="PANTHER" id="PTHR11933">
    <property type="entry name" value="TRNA 5-METHYLAMINOMETHYL-2-THIOURIDYLATE -METHYLTRANSFERASE"/>
    <property type="match status" value="1"/>
</dbReference>
<dbReference type="SUPFAM" id="SSF52374">
    <property type="entry name" value="Nucleotidylyl transferase"/>
    <property type="match status" value="1"/>
</dbReference>
<evidence type="ECO:0000256" key="1">
    <source>
        <dbReference type="ARBA" id="ARBA00004726"/>
    </source>
</evidence>
<dbReference type="NCBIfam" id="NF001138">
    <property type="entry name" value="PRK00143.1"/>
    <property type="match status" value="1"/>
</dbReference>
<dbReference type="PANTHER" id="PTHR11933:SF5">
    <property type="entry name" value="MITOCHONDRIAL TRNA-SPECIFIC 2-THIOURIDYLASE 1"/>
    <property type="match status" value="1"/>
</dbReference>
<dbReference type="InterPro" id="IPR023465">
    <property type="entry name" value="Riboflavin_kinase_dom_sf"/>
</dbReference>
<evidence type="ECO:0000256" key="15">
    <source>
        <dbReference type="ARBA" id="ARBA00023268"/>
    </source>
</evidence>
<evidence type="ECO:0000256" key="18">
    <source>
        <dbReference type="ARBA" id="ARBA00051542"/>
    </source>
</evidence>
<dbReference type="Pfam" id="PF06574">
    <property type="entry name" value="FAD_syn"/>
    <property type="match status" value="1"/>
</dbReference>
<dbReference type="NCBIfam" id="TIGR00083">
    <property type="entry name" value="ribF"/>
    <property type="match status" value="1"/>
</dbReference>
<dbReference type="InterPro" id="IPR014729">
    <property type="entry name" value="Rossmann-like_a/b/a_fold"/>
</dbReference>
<feature type="site" description="Interaction with tRNA" evidence="20">
    <location>
        <position position="421"/>
    </location>
</feature>
<dbReference type="SMART" id="SM00904">
    <property type="entry name" value="Flavokinase"/>
    <property type="match status" value="1"/>
</dbReference>
<feature type="binding site" evidence="20">
    <location>
        <position position="318"/>
    </location>
    <ligand>
        <name>ATP</name>
        <dbReference type="ChEBI" id="CHEBI:30616"/>
    </ligand>
</feature>
<evidence type="ECO:0000256" key="3">
    <source>
        <dbReference type="ARBA" id="ARBA00022555"/>
    </source>
</evidence>
<comment type="catalytic activity">
    <reaction evidence="18 20">
        <text>S-sulfanyl-L-cysteinyl-[protein] + uridine(34) in tRNA + AH2 + ATP = 2-thiouridine(34) in tRNA + L-cysteinyl-[protein] + A + AMP + diphosphate + H(+)</text>
        <dbReference type="Rhea" id="RHEA:47032"/>
        <dbReference type="Rhea" id="RHEA-COMP:10131"/>
        <dbReference type="Rhea" id="RHEA-COMP:11726"/>
        <dbReference type="Rhea" id="RHEA-COMP:11727"/>
        <dbReference type="Rhea" id="RHEA-COMP:11728"/>
        <dbReference type="ChEBI" id="CHEBI:13193"/>
        <dbReference type="ChEBI" id="CHEBI:15378"/>
        <dbReference type="ChEBI" id="CHEBI:17499"/>
        <dbReference type="ChEBI" id="CHEBI:29950"/>
        <dbReference type="ChEBI" id="CHEBI:30616"/>
        <dbReference type="ChEBI" id="CHEBI:33019"/>
        <dbReference type="ChEBI" id="CHEBI:61963"/>
        <dbReference type="ChEBI" id="CHEBI:65315"/>
        <dbReference type="ChEBI" id="CHEBI:87170"/>
        <dbReference type="ChEBI" id="CHEBI:456215"/>
        <dbReference type="EC" id="2.8.1.13"/>
    </reaction>
</comment>
<dbReference type="CDD" id="cd01998">
    <property type="entry name" value="MnmA_TRMU-like"/>
    <property type="match status" value="1"/>
</dbReference>
<dbReference type="CDD" id="cd02064">
    <property type="entry name" value="FAD_synthetase_N"/>
    <property type="match status" value="1"/>
</dbReference>
<evidence type="ECO:0000259" key="21">
    <source>
        <dbReference type="SMART" id="SM00904"/>
    </source>
</evidence>
<dbReference type="InterPro" id="IPR046885">
    <property type="entry name" value="MnmA-like_C"/>
</dbReference>
<dbReference type="InterPro" id="IPR002606">
    <property type="entry name" value="Riboflavin_kinase_bac"/>
</dbReference>
<dbReference type="GO" id="GO:0006747">
    <property type="term" value="P:FAD biosynthetic process"/>
    <property type="evidence" value="ECO:0007669"/>
    <property type="project" value="UniProtKB-UniPathway"/>
</dbReference>
<dbReference type="SUPFAM" id="SSF52402">
    <property type="entry name" value="Adenine nucleotide alpha hydrolases-like"/>
    <property type="match status" value="1"/>
</dbReference>
<dbReference type="Pfam" id="PF20258">
    <property type="entry name" value="tRNA_Me_trans_C"/>
    <property type="match status" value="1"/>
</dbReference>
<dbReference type="GO" id="GO:0009231">
    <property type="term" value="P:riboflavin biosynthetic process"/>
    <property type="evidence" value="ECO:0007669"/>
    <property type="project" value="InterPro"/>
</dbReference>
<dbReference type="KEGG" id="mgz:GCW_00660"/>
<dbReference type="InterPro" id="IPR046884">
    <property type="entry name" value="MnmA-like_central"/>
</dbReference>
<keyword evidence="14" id="KW-1015">Disulfide bond</keyword>
<evidence type="ECO:0000256" key="17">
    <source>
        <dbReference type="ARBA" id="ARBA00049494"/>
    </source>
</evidence>
<comment type="subcellular location">
    <subcellularLocation>
        <location evidence="20">Cytoplasm</location>
    </subcellularLocation>
</comment>
<evidence type="ECO:0000256" key="12">
    <source>
        <dbReference type="ARBA" id="ARBA00022840"/>
    </source>
</evidence>
<dbReference type="Gene3D" id="2.40.30.30">
    <property type="entry name" value="Riboflavin kinase-like"/>
    <property type="match status" value="1"/>
</dbReference>
<evidence type="ECO:0000256" key="14">
    <source>
        <dbReference type="ARBA" id="ARBA00023157"/>
    </source>
</evidence>
<dbReference type="InterPro" id="IPR023382">
    <property type="entry name" value="MnmA-like_central_sf"/>
</dbReference>
<accession>A0A0F6CK15</accession>
<evidence type="ECO:0000256" key="19">
    <source>
        <dbReference type="ARBA" id="ARBA00056575"/>
    </source>
</evidence>
<keyword evidence="6 20" id="KW-0808">Transferase</keyword>
<keyword evidence="10" id="KW-0418">Kinase</keyword>
<gene>
    <name evidence="22" type="primary">ribF</name>
    <name evidence="20" type="synonym">mnmA</name>
    <name evidence="22" type="synonym">trmU</name>
    <name evidence="22" type="ORF">GCW_00660</name>
</gene>
<dbReference type="eggNOG" id="COG0196">
    <property type="taxonomic scope" value="Bacteria"/>
</dbReference>
<keyword evidence="11" id="KW-0274">FAD</keyword>
<comment type="catalytic activity">
    <reaction evidence="17">
        <text>FMN + ATP + H(+) = FAD + diphosphate</text>
        <dbReference type="Rhea" id="RHEA:17237"/>
        <dbReference type="ChEBI" id="CHEBI:15378"/>
        <dbReference type="ChEBI" id="CHEBI:30616"/>
        <dbReference type="ChEBI" id="CHEBI:33019"/>
        <dbReference type="ChEBI" id="CHEBI:57692"/>
        <dbReference type="ChEBI" id="CHEBI:58210"/>
        <dbReference type="EC" id="2.7.7.2"/>
    </reaction>
</comment>
<dbReference type="GO" id="GO:0002143">
    <property type="term" value="P:tRNA wobble position uridine thiolation"/>
    <property type="evidence" value="ECO:0007669"/>
    <property type="project" value="TreeGrafter"/>
</dbReference>